<feature type="compositionally biased region" description="Basic and acidic residues" evidence="1">
    <location>
        <begin position="96"/>
        <end position="106"/>
    </location>
</feature>
<proteinExistence type="predicted"/>
<evidence type="ECO:0008006" key="4">
    <source>
        <dbReference type="Google" id="ProtNLM"/>
    </source>
</evidence>
<keyword evidence="3" id="KW-1185">Reference proteome</keyword>
<dbReference type="EMBL" id="JAULUE010002055">
    <property type="protein sequence ID" value="KAK5892883.1"/>
    <property type="molecule type" value="Genomic_DNA"/>
</dbReference>
<evidence type="ECO:0000256" key="1">
    <source>
        <dbReference type="SAM" id="MobiDB-lite"/>
    </source>
</evidence>
<dbReference type="SUPFAM" id="SSF47095">
    <property type="entry name" value="HMG-box"/>
    <property type="match status" value="1"/>
</dbReference>
<feature type="region of interest" description="Disordered" evidence="1">
    <location>
        <begin position="1"/>
        <end position="47"/>
    </location>
</feature>
<reference evidence="2 3" key="1">
    <citation type="journal article" date="2023" name="Mol. Biol. Evol.">
        <title>Genomics of Secondarily Temperate Adaptation in the Only Non-Antarctic Icefish.</title>
        <authorList>
            <person name="Rivera-Colon A.G."/>
            <person name="Rayamajhi N."/>
            <person name="Minhas B.F."/>
            <person name="Madrigal G."/>
            <person name="Bilyk K.T."/>
            <person name="Yoon V."/>
            <person name="Hune M."/>
            <person name="Gregory S."/>
            <person name="Cheng C.H.C."/>
            <person name="Catchen J.M."/>
        </authorList>
    </citation>
    <scope>NUCLEOTIDE SEQUENCE [LARGE SCALE GENOMIC DNA]</scope>
    <source>
        <strain evidence="2">JC2023a</strain>
    </source>
</reference>
<sequence>MSTDLPVSECRKSGPTRSLDFEIEKKKKRPKKRMLKKRRPKEVGTPKRPMSAYMLWLNIRQPKEEWDIKSVEAKKQYEIARQEFKDSGGGGASSSPKKESEKAGVKKKDVGLSWIPLGPRLKGGGCDAPVGSSVDRFRTVIENLEKSWKF</sequence>
<dbReference type="InterPro" id="IPR036910">
    <property type="entry name" value="HMG_box_dom_sf"/>
</dbReference>
<dbReference type="AlphaFoldDB" id="A0AAN8GVV1"/>
<name>A0AAN8GVV1_9TELE</name>
<accession>A0AAN8GVV1</accession>
<evidence type="ECO:0000313" key="3">
    <source>
        <dbReference type="Proteomes" id="UP001335648"/>
    </source>
</evidence>
<organism evidence="2 3">
    <name type="scientific">Champsocephalus esox</name>
    <name type="common">pike icefish</name>
    <dbReference type="NCBI Taxonomy" id="159716"/>
    <lineage>
        <taxon>Eukaryota</taxon>
        <taxon>Metazoa</taxon>
        <taxon>Chordata</taxon>
        <taxon>Craniata</taxon>
        <taxon>Vertebrata</taxon>
        <taxon>Euteleostomi</taxon>
        <taxon>Actinopterygii</taxon>
        <taxon>Neopterygii</taxon>
        <taxon>Teleostei</taxon>
        <taxon>Neoteleostei</taxon>
        <taxon>Acanthomorphata</taxon>
        <taxon>Eupercaria</taxon>
        <taxon>Perciformes</taxon>
        <taxon>Notothenioidei</taxon>
        <taxon>Channichthyidae</taxon>
        <taxon>Champsocephalus</taxon>
    </lineage>
</organism>
<evidence type="ECO:0000313" key="2">
    <source>
        <dbReference type="EMBL" id="KAK5892883.1"/>
    </source>
</evidence>
<dbReference type="Proteomes" id="UP001335648">
    <property type="component" value="Unassembled WGS sequence"/>
</dbReference>
<gene>
    <name evidence="2" type="ORF">CesoFtcFv8_013230</name>
</gene>
<feature type="compositionally biased region" description="Basic residues" evidence="1">
    <location>
        <begin position="26"/>
        <end position="40"/>
    </location>
</feature>
<comment type="caution">
    <text evidence="2">The sequence shown here is derived from an EMBL/GenBank/DDBJ whole genome shotgun (WGS) entry which is preliminary data.</text>
</comment>
<protein>
    <recommendedName>
        <fullName evidence="4">HMG box domain-containing protein</fullName>
    </recommendedName>
</protein>
<feature type="region of interest" description="Disordered" evidence="1">
    <location>
        <begin position="82"/>
        <end position="106"/>
    </location>
</feature>